<proteinExistence type="predicted"/>
<sequence>MVVKYLAIQGHSAIHANHLPSKSFSTDAEICLHADRHEMIVITKDEDFRNSFLLRQTPKKLVRITLGNISNQTLIELLERNLPLIAQLDSEKGFYLELSGDAVVYTL</sequence>
<protein>
    <submittedName>
        <fullName evidence="2">DUF5615 family PIN-like protein</fullName>
    </submittedName>
</protein>
<feature type="domain" description="DUF5615" evidence="1">
    <location>
        <begin position="2"/>
        <end position="92"/>
    </location>
</feature>
<evidence type="ECO:0000313" key="2">
    <source>
        <dbReference type="EMBL" id="MCF0039568.1"/>
    </source>
</evidence>
<dbReference type="AlphaFoldDB" id="A0A9X1P953"/>
<evidence type="ECO:0000313" key="3">
    <source>
        <dbReference type="Proteomes" id="UP001139700"/>
    </source>
</evidence>
<keyword evidence="3" id="KW-1185">Reference proteome</keyword>
<reference evidence="2" key="1">
    <citation type="submission" date="2021-12" db="EMBL/GenBank/DDBJ databases">
        <title>Novel species in genus Dyadobacter.</title>
        <authorList>
            <person name="Ma C."/>
        </authorList>
    </citation>
    <scope>NUCLEOTIDE SEQUENCE</scope>
    <source>
        <strain evidence="2">CY399</strain>
    </source>
</reference>
<name>A0A9X1P953_9BACT</name>
<dbReference type="InterPro" id="IPR041049">
    <property type="entry name" value="DUF5615"/>
</dbReference>
<dbReference type="Pfam" id="PF18480">
    <property type="entry name" value="DUF5615"/>
    <property type="match status" value="1"/>
</dbReference>
<dbReference type="Proteomes" id="UP001139700">
    <property type="component" value="Unassembled WGS sequence"/>
</dbReference>
<gene>
    <name evidence="2" type="ORF">LXM24_05660</name>
</gene>
<accession>A0A9X1P953</accession>
<organism evidence="2 3">
    <name type="scientific">Dyadobacter fanqingshengii</name>
    <dbReference type="NCBI Taxonomy" id="2906443"/>
    <lineage>
        <taxon>Bacteria</taxon>
        <taxon>Pseudomonadati</taxon>
        <taxon>Bacteroidota</taxon>
        <taxon>Cytophagia</taxon>
        <taxon>Cytophagales</taxon>
        <taxon>Spirosomataceae</taxon>
        <taxon>Dyadobacter</taxon>
    </lineage>
</organism>
<dbReference type="EMBL" id="JAJTTA010000002">
    <property type="protein sequence ID" value="MCF0039568.1"/>
    <property type="molecule type" value="Genomic_DNA"/>
</dbReference>
<comment type="caution">
    <text evidence="2">The sequence shown here is derived from an EMBL/GenBank/DDBJ whole genome shotgun (WGS) entry which is preliminary data.</text>
</comment>
<evidence type="ECO:0000259" key="1">
    <source>
        <dbReference type="Pfam" id="PF18480"/>
    </source>
</evidence>